<gene>
    <name evidence="1" type="ORF">NP493_835g00029</name>
</gene>
<dbReference type="AlphaFoldDB" id="A0AAD9KMC7"/>
<organism evidence="1 2">
    <name type="scientific">Ridgeia piscesae</name>
    <name type="common">Tubeworm</name>
    <dbReference type="NCBI Taxonomy" id="27915"/>
    <lineage>
        <taxon>Eukaryota</taxon>
        <taxon>Metazoa</taxon>
        <taxon>Spiralia</taxon>
        <taxon>Lophotrochozoa</taxon>
        <taxon>Annelida</taxon>
        <taxon>Polychaeta</taxon>
        <taxon>Sedentaria</taxon>
        <taxon>Canalipalpata</taxon>
        <taxon>Sabellida</taxon>
        <taxon>Siboglinidae</taxon>
        <taxon>Ridgeia</taxon>
    </lineage>
</organism>
<sequence>MFATCFVPVLRVWFNEKIRTFISSFFGTTRHISTKDYVTGDLLDTVIHMRYLSRACCLKAVAGLVLATHACVTSIHCRVRQARQCDIHKHADIIYDQHTECIADES</sequence>
<evidence type="ECO:0000313" key="2">
    <source>
        <dbReference type="Proteomes" id="UP001209878"/>
    </source>
</evidence>
<keyword evidence="2" id="KW-1185">Reference proteome</keyword>
<comment type="caution">
    <text evidence="1">The sequence shown here is derived from an EMBL/GenBank/DDBJ whole genome shotgun (WGS) entry which is preliminary data.</text>
</comment>
<reference evidence="1" key="1">
    <citation type="journal article" date="2023" name="Mol. Biol. Evol.">
        <title>Third-Generation Sequencing Reveals the Adaptive Role of the Epigenome in Three Deep-Sea Polychaetes.</title>
        <authorList>
            <person name="Perez M."/>
            <person name="Aroh O."/>
            <person name="Sun Y."/>
            <person name="Lan Y."/>
            <person name="Juniper S.K."/>
            <person name="Young C.R."/>
            <person name="Angers B."/>
            <person name="Qian P.Y."/>
        </authorList>
    </citation>
    <scope>NUCLEOTIDE SEQUENCE</scope>
    <source>
        <strain evidence="1">R07B-5</strain>
    </source>
</reference>
<name>A0AAD9KMC7_RIDPI</name>
<dbReference type="EMBL" id="JAODUO010000834">
    <property type="protein sequence ID" value="KAK2174016.1"/>
    <property type="molecule type" value="Genomic_DNA"/>
</dbReference>
<protein>
    <submittedName>
        <fullName evidence="1">Uncharacterized protein</fullName>
    </submittedName>
</protein>
<accession>A0AAD9KMC7</accession>
<evidence type="ECO:0000313" key="1">
    <source>
        <dbReference type="EMBL" id="KAK2174016.1"/>
    </source>
</evidence>
<proteinExistence type="predicted"/>
<dbReference type="Proteomes" id="UP001209878">
    <property type="component" value="Unassembled WGS sequence"/>
</dbReference>